<dbReference type="OrthoDB" id="543156at2759"/>
<dbReference type="EMBL" id="MU006091">
    <property type="protein sequence ID" value="KAF2841292.1"/>
    <property type="molecule type" value="Genomic_DNA"/>
</dbReference>
<dbReference type="Gene3D" id="3.40.50.880">
    <property type="match status" value="1"/>
</dbReference>
<proteinExistence type="predicted"/>
<accession>A0A9P4SEY3</accession>
<evidence type="ECO:0000313" key="3">
    <source>
        <dbReference type="Proteomes" id="UP000799429"/>
    </source>
</evidence>
<reference evidence="2" key="1">
    <citation type="journal article" date="2020" name="Stud. Mycol.">
        <title>101 Dothideomycetes genomes: a test case for predicting lifestyles and emergence of pathogens.</title>
        <authorList>
            <person name="Haridas S."/>
            <person name="Albert R."/>
            <person name="Binder M."/>
            <person name="Bloem J."/>
            <person name="Labutti K."/>
            <person name="Salamov A."/>
            <person name="Andreopoulos B."/>
            <person name="Baker S."/>
            <person name="Barry K."/>
            <person name="Bills G."/>
            <person name="Bluhm B."/>
            <person name="Cannon C."/>
            <person name="Castanera R."/>
            <person name="Culley D."/>
            <person name="Daum C."/>
            <person name="Ezra D."/>
            <person name="Gonzalez J."/>
            <person name="Henrissat B."/>
            <person name="Kuo A."/>
            <person name="Liang C."/>
            <person name="Lipzen A."/>
            <person name="Lutzoni F."/>
            <person name="Magnuson J."/>
            <person name="Mondo S."/>
            <person name="Nolan M."/>
            <person name="Ohm R."/>
            <person name="Pangilinan J."/>
            <person name="Park H.-J."/>
            <person name="Ramirez L."/>
            <person name="Alfaro M."/>
            <person name="Sun H."/>
            <person name="Tritt A."/>
            <person name="Yoshinaga Y."/>
            <person name="Zwiers L.-H."/>
            <person name="Turgeon B."/>
            <person name="Goodwin S."/>
            <person name="Spatafora J."/>
            <person name="Crous P."/>
            <person name="Grigoriev I."/>
        </authorList>
    </citation>
    <scope>NUCLEOTIDE SEQUENCE</scope>
    <source>
        <strain evidence="2">CBS 101060</strain>
    </source>
</reference>
<gene>
    <name evidence="2" type="ORF">M501DRAFT_1055431</name>
</gene>
<protein>
    <submittedName>
        <fullName evidence="2">Class I glutamine amidotransferase-like protein</fullName>
    </submittedName>
</protein>
<organism evidence="2 3">
    <name type="scientific">Patellaria atrata CBS 101060</name>
    <dbReference type="NCBI Taxonomy" id="1346257"/>
    <lineage>
        <taxon>Eukaryota</taxon>
        <taxon>Fungi</taxon>
        <taxon>Dikarya</taxon>
        <taxon>Ascomycota</taxon>
        <taxon>Pezizomycotina</taxon>
        <taxon>Dothideomycetes</taxon>
        <taxon>Dothideomycetes incertae sedis</taxon>
        <taxon>Patellariales</taxon>
        <taxon>Patellariaceae</taxon>
        <taxon>Patellaria</taxon>
    </lineage>
</organism>
<dbReference type="PANTHER" id="PTHR43130">
    <property type="entry name" value="ARAC-FAMILY TRANSCRIPTIONAL REGULATOR"/>
    <property type="match status" value="1"/>
</dbReference>
<dbReference type="InterPro" id="IPR002818">
    <property type="entry name" value="DJ-1/PfpI"/>
</dbReference>
<dbReference type="PANTHER" id="PTHR43130:SF15">
    <property type="entry name" value="THIJ_PFPI FAMILY PROTEIN (AFU_ORTHOLOGUE AFUA_5G14240)"/>
    <property type="match status" value="1"/>
</dbReference>
<dbReference type="SUPFAM" id="SSF52317">
    <property type="entry name" value="Class I glutamine amidotransferase-like"/>
    <property type="match status" value="1"/>
</dbReference>
<evidence type="ECO:0000313" key="2">
    <source>
        <dbReference type="EMBL" id="KAF2841292.1"/>
    </source>
</evidence>
<feature type="domain" description="DJ-1/PfpI" evidence="1">
    <location>
        <begin position="9"/>
        <end position="195"/>
    </location>
</feature>
<sequence>MVNVTDPVRIAVLLFPALTALDIFAPLNSLNLMSIAHPMTLSLLSTTLDSVPIDRSFLPGSMFETSASPNFSQRILPTHTLEEARSMPFDVVLTPGGSGTRNLNVTQPHVDFLAERWDHPELKYMMTVCTGTALLSRTGKIDGMNATTNKAAFKWVSSQRPQVNWIGKARWVVDGKLWTSSGVSAGGDMMLGWLEMMYGHDEFVRVKNMMEWNYLGQSEDPFAEIFGVE</sequence>
<name>A0A9P4SEY3_9PEZI</name>
<dbReference type="InterPro" id="IPR052158">
    <property type="entry name" value="INH-QAR"/>
</dbReference>
<comment type="caution">
    <text evidence="2">The sequence shown here is derived from an EMBL/GenBank/DDBJ whole genome shotgun (WGS) entry which is preliminary data.</text>
</comment>
<dbReference type="CDD" id="cd03139">
    <property type="entry name" value="GATase1_PfpI_2"/>
    <property type="match status" value="1"/>
</dbReference>
<keyword evidence="3" id="KW-1185">Reference proteome</keyword>
<dbReference type="Proteomes" id="UP000799429">
    <property type="component" value="Unassembled WGS sequence"/>
</dbReference>
<dbReference type="Pfam" id="PF01965">
    <property type="entry name" value="DJ-1_PfpI"/>
    <property type="match status" value="1"/>
</dbReference>
<keyword evidence="2" id="KW-0315">Glutamine amidotransferase</keyword>
<dbReference type="AlphaFoldDB" id="A0A9P4SEY3"/>
<evidence type="ECO:0000259" key="1">
    <source>
        <dbReference type="Pfam" id="PF01965"/>
    </source>
</evidence>
<dbReference type="InterPro" id="IPR029062">
    <property type="entry name" value="Class_I_gatase-like"/>
</dbReference>